<dbReference type="Proteomes" id="UP000308600">
    <property type="component" value="Unassembled WGS sequence"/>
</dbReference>
<accession>A0ACD3AQF5</accession>
<evidence type="ECO:0000313" key="2">
    <source>
        <dbReference type="Proteomes" id="UP000308600"/>
    </source>
</evidence>
<keyword evidence="2" id="KW-1185">Reference proteome</keyword>
<protein>
    <submittedName>
        <fullName evidence="1">Uncharacterized protein</fullName>
    </submittedName>
</protein>
<proteinExistence type="predicted"/>
<name>A0ACD3AQF5_9AGAR</name>
<gene>
    <name evidence="1" type="ORF">BDN72DRAFT_960626</name>
</gene>
<sequence length="563" mass="62780">MATLHPILRQHFDTSDIAFAKIDHEIAILRESIRALHAFRNTFTSIYRLPPEILARIFLFGKDLPGLQVQRRIMIDGKVISPPFRWFVATGVSQHWRNVALGNPSLWACIDSSYPRHIIEELLLRSKSAPLSVDLSHSSSRDVHLIGTSLFRIRELKVVARAAAWNDLWSNLSSPAPLMEYLKVSTQEPSQPHSIISHGAFAGTTPCLRRLELIGCSIDITSFLLKDLTVLNLSYLWQKMSVADIFTVLRGLPRLTFLALTEVLHQNASEVSSNSGIITLSNLGSLTINGVSFSQDLNILSHLSIPANSTVHFCSNTRTEEGISALSNFLSIQNAARFPDPSPPLLKSLDLHILFCRLRLSIDARYAEGQEVTDLVTFQLYGHQWDGDFELPDNQEVVNLFSHLPLSSLISFATNLHIHVNTWANIFGSLPRLKHITASGIHAIDIFSAIIQDVDDGLRGGAQTASFPSNSQPVDFVPIFGQLETIEVVEMTFPESLKDLVNALHARRSVGRGIKSLQIVQCRNVDESTYEELSDSFDNVMWDEWAPSSEGGSDDHYDRDSDD</sequence>
<reference evidence="1 2" key="1">
    <citation type="journal article" date="2019" name="Nat. Ecol. Evol.">
        <title>Megaphylogeny resolves global patterns of mushroom evolution.</title>
        <authorList>
            <person name="Varga T."/>
            <person name="Krizsan K."/>
            <person name="Foldi C."/>
            <person name="Dima B."/>
            <person name="Sanchez-Garcia M."/>
            <person name="Sanchez-Ramirez S."/>
            <person name="Szollosi G.J."/>
            <person name="Szarkandi J.G."/>
            <person name="Papp V."/>
            <person name="Albert L."/>
            <person name="Andreopoulos W."/>
            <person name="Angelini C."/>
            <person name="Antonin V."/>
            <person name="Barry K.W."/>
            <person name="Bougher N.L."/>
            <person name="Buchanan P."/>
            <person name="Buyck B."/>
            <person name="Bense V."/>
            <person name="Catcheside P."/>
            <person name="Chovatia M."/>
            <person name="Cooper J."/>
            <person name="Damon W."/>
            <person name="Desjardin D."/>
            <person name="Finy P."/>
            <person name="Geml J."/>
            <person name="Haridas S."/>
            <person name="Hughes K."/>
            <person name="Justo A."/>
            <person name="Karasinski D."/>
            <person name="Kautmanova I."/>
            <person name="Kiss B."/>
            <person name="Kocsube S."/>
            <person name="Kotiranta H."/>
            <person name="LaButti K.M."/>
            <person name="Lechner B.E."/>
            <person name="Liimatainen K."/>
            <person name="Lipzen A."/>
            <person name="Lukacs Z."/>
            <person name="Mihaltcheva S."/>
            <person name="Morgado L.N."/>
            <person name="Niskanen T."/>
            <person name="Noordeloos M.E."/>
            <person name="Ohm R.A."/>
            <person name="Ortiz-Santana B."/>
            <person name="Ovrebo C."/>
            <person name="Racz N."/>
            <person name="Riley R."/>
            <person name="Savchenko A."/>
            <person name="Shiryaev A."/>
            <person name="Soop K."/>
            <person name="Spirin V."/>
            <person name="Szebenyi C."/>
            <person name="Tomsovsky M."/>
            <person name="Tulloss R.E."/>
            <person name="Uehling J."/>
            <person name="Grigoriev I.V."/>
            <person name="Vagvolgyi C."/>
            <person name="Papp T."/>
            <person name="Martin F.M."/>
            <person name="Miettinen O."/>
            <person name="Hibbett D.S."/>
            <person name="Nagy L.G."/>
        </authorList>
    </citation>
    <scope>NUCLEOTIDE SEQUENCE [LARGE SCALE GENOMIC DNA]</scope>
    <source>
        <strain evidence="1 2">NL-1719</strain>
    </source>
</reference>
<organism evidence="1 2">
    <name type="scientific">Pluteus cervinus</name>
    <dbReference type="NCBI Taxonomy" id="181527"/>
    <lineage>
        <taxon>Eukaryota</taxon>
        <taxon>Fungi</taxon>
        <taxon>Dikarya</taxon>
        <taxon>Basidiomycota</taxon>
        <taxon>Agaricomycotina</taxon>
        <taxon>Agaricomycetes</taxon>
        <taxon>Agaricomycetidae</taxon>
        <taxon>Agaricales</taxon>
        <taxon>Pluteineae</taxon>
        <taxon>Pluteaceae</taxon>
        <taxon>Pluteus</taxon>
    </lineage>
</organism>
<dbReference type="EMBL" id="ML208363">
    <property type="protein sequence ID" value="TFK67950.1"/>
    <property type="molecule type" value="Genomic_DNA"/>
</dbReference>
<evidence type="ECO:0000313" key="1">
    <source>
        <dbReference type="EMBL" id="TFK67950.1"/>
    </source>
</evidence>